<dbReference type="Proteomes" id="UP000830583">
    <property type="component" value="Chromosome"/>
</dbReference>
<organism evidence="1 2">
    <name type="scientific">Flavobacterium azooxidireducens</name>
    <dbReference type="NCBI Taxonomy" id="1871076"/>
    <lineage>
        <taxon>Bacteria</taxon>
        <taxon>Pseudomonadati</taxon>
        <taxon>Bacteroidota</taxon>
        <taxon>Flavobacteriia</taxon>
        <taxon>Flavobacteriales</taxon>
        <taxon>Flavobacteriaceae</taxon>
        <taxon>Flavobacterium</taxon>
    </lineage>
</organism>
<reference evidence="1" key="1">
    <citation type="submission" date="2022-04" db="EMBL/GenBank/DDBJ databases">
        <title>Consumption of N2O by Flavobacterium azooxidireducens sp. nov. isolated from Decomposing Leaf Litter of Phragmites australis (Cav.).</title>
        <authorList>
            <person name="Behrendt U."/>
            <person name="Spanner T."/>
            <person name="Augustin J."/>
            <person name="Horn M.A."/>
            <person name="Kolb S."/>
            <person name="Ulrich A."/>
        </authorList>
    </citation>
    <scope>NUCLEOTIDE SEQUENCE</scope>
    <source>
        <strain evidence="1">IGB 4-14</strain>
    </source>
</reference>
<accession>A0ABY4KH62</accession>
<sequence length="126" mass="14778">MNITKERILQAIQESEYILTSTHNKLCLPIINRIYKKMINGIKFDDIKVCDSTIIDGHHRYISSILANMKLEEAKSSKTSATIEYDWLDIEFVEEEWDTKDKILRLNELDALYNNISLEKIIELTK</sequence>
<dbReference type="RefSeq" id="WP_248433726.1">
    <property type="nucleotide sequence ID" value="NZ_CP096205.1"/>
</dbReference>
<proteinExistence type="predicted"/>
<keyword evidence="2" id="KW-1185">Reference proteome</keyword>
<evidence type="ECO:0008006" key="3">
    <source>
        <dbReference type="Google" id="ProtNLM"/>
    </source>
</evidence>
<dbReference type="EMBL" id="CP096205">
    <property type="protein sequence ID" value="UPQ78772.1"/>
    <property type="molecule type" value="Genomic_DNA"/>
</dbReference>
<evidence type="ECO:0000313" key="1">
    <source>
        <dbReference type="EMBL" id="UPQ78772.1"/>
    </source>
</evidence>
<protein>
    <recommendedName>
        <fullName evidence="3">ParB/Sulfiredoxin domain-containing protein</fullName>
    </recommendedName>
</protein>
<evidence type="ECO:0000313" key="2">
    <source>
        <dbReference type="Proteomes" id="UP000830583"/>
    </source>
</evidence>
<gene>
    <name evidence="1" type="ORF">M0M57_14265</name>
</gene>
<name>A0ABY4KH62_9FLAO</name>